<dbReference type="Proteomes" id="UP001279734">
    <property type="component" value="Unassembled WGS sequence"/>
</dbReference>
<evidence type="ECO:0000313" key="1">
    <source>
        <dbReference type="EMBL" id="GMH03843.1"/>
    </source>
</evidence>
<comment type="caution">
    <text evidence="1">The sequence shown here is derived from an EMBL/GenBank/DDBJ whole genome shotgun (WGS) entry which is preliminary data.</text>
</comment>
<sequence length="114" mass="13179">MVRFDEVSWNTKWVILTNDLRNDVLHLSSDIKFAEVLSASDHCGLVIDEARKWLCLMQAKVSYPQAQSTALAWFILLPRRRNYSDWTDAICERCKPVLIGSEAVNLVEEQRLNI</sequence>
<organism evidence="1 2">
    <name type="scientific">Nepenthes gracilis</name>
    <name type="common">Slender pitcher plant</name>
    <dbReference type="NCBI Taxonomy" id="150966"/>
    <lineage>
        <taxon>Eukaryota</taxon>
        <taxon>Viridiplantae</taxon>
        <taxon>Streptophyta</taxon>
        <taxon>Embryophyta</taxon>
        <taxon>Tracheophyta</taxon>
        <taxon>Spermatophyta</taxon>
        <taxon>Magnoliopsida</taxon>
        <taxon>eudicotyledons</taxon>
        <taxon>Gunneridae</taxon>
        <taxon>Pentapetalae</taxon>
        <taxon>Caryophyllales</taxon>
        <taxon>Nepenthaceae</taxon>
        <taxon>Nepenthes</taxon>
    </lineage>
</organism>
<name>A0AAD3S3R7_NEPGR</name>
<dbReference type="EMBL" id="BSYO01000004">
    <property type="protein sequence ID" value="GMH03843.1"/>
    <property type="molecule type" value="Genomic_DNA"/>
</dbReference>
<protein>
    <submittedName>
        <fullName evidence="1">Uncharacterized protein</fullName>
    </submittedName>
</protein>
<gene>
    <name evidence="1" type="ORF">Nepgr_005682</name>
</gene>
<reference evidence="1" key="1">
    <citation type="submission" date="2023-05" db="EMBL/GenBank/DDBJ databases">
        <title>Nepenthes gracilis genome sequencing.</title>
        <authorList>
            <person name="Fukushima K."/>
        </authorList>
    </citation>
    <scope>NUCLEOTIDE SEQUENCE</scope>
    <source>
        <strain evidence="1">SING2019-196</strain>
    </source>
</reference>
<keyword evidence="2" id="KW-1185">Reference proteome</keyword>
<dbReference type="AlphaFoldDB" id="A0AAD3S3R7"/>
<evidence type="ECO:0000313" key="2">
    <source>
        <dbReference type="Proteomes" id="UP001279734"/>
    </source>
</evidence>
<accession>A0AAD3S3R7</accession>
<proteinExistence type="predicted"/>